<name>A0A927JEK2_9ACTN</name>
<dbReference type="InterPro" id="IPR013207">
    <property type="entry name" value="LGFP"/>
</dbReference>
<gene>
    <name evidence="1" type="ORF">HT102_10595</name>
</gene>
<dbReference type="Proteomes" id="UP000642993">
    <property type="component" value="Unassembled WGS sequence"/>
</dbReference>
<dbReference type="Pfam" id="PF00756">
    <property type="entry name" value="Esterase"/>
    <property type="match status" value="1"/>
</dbReference>
<evidence type="ECO:0000313" key="2">
    <source>
        <dbReference type="Proteomes" id="UP000642993"/>
    </source>
</evidence>
<dbReference type="Gene3D" id="3.40.50.1820">
    <property type="entry name" value="alpha/beta hydrolase"/>
    <property type="match status" value="1"/>
</dbReference>
<proteinExistence type="predicted"/>
<sequence length="647" mass="70275">MRPLLQRDADRAINGPSRARRRKLAASAVAVFAPIALTATTLPLAAAPPAPQPAQALSMHPAAPAMTPVPGVRVERVDKFSDRHLAMWVYSPAMDTTIQVQVLLARDFHAQPQWTFPGLYLLDGLRARDDQSGWTLETDVVSFFQDKNVNVVMPVGGESSFYTDWLEPDNGKNYKWETFLTEELPPILRNDYRVNDSMGVLGLSMGGTAAMLLPARNRGMFQFAGSLSGYLSTTSYGMQRAIKAAVFDAGGYNADAMWGPAGNDLWEEHDPYLLARNLKGMSLYMSAGTGAQGAHDRPGMMPGIPDNSAGMALEVLSRLTTQNFAAQLKKLNIPATVRFRNTGTHSWPYWQSELHEAWPQIATALNVDSVGLNNPVQPSVLEEPTCEVTGAIGDLVQGRGDVGVCLTDERTSSGGKYQEFENATAYWSPETGAHLVEGEIEKLYEANSRDLGFPTTSEAPTPDGQGAFNHFENGSIYWTPAHGAVMVIDAFRDEWAARGWEAGPLGLPVAAVENSQDRQGRLQRFANGALFAQPRGSVLVVEGEIWRRFEEMGRETGPLGWPVSSEHVIGEGRFSEFENGNVYWSPGSGTWAVLAGPIMDAWAAAGFEAGPLGYPVGAQHDVPEGVRQDFQGGFVLVRDGEAEVVTS</sequence>
<keyword evidence="2" id="KW-1185">Reference proteome</keyword>
<protein>
    <submittedName>
        <fullName evidence="1">Esterase</fullName>
    </submittedName>
</protein>
<dbReference type="SUPFAM" id="SSF53474">
    <property type="entry name" value="alpha/beta-Hydrolases"/>
    <property type="match status" value="1"/>
</dbReference>
<dbReference type="PANTHER" id="PTHR48098">
    <property type="entry name" value="ENTEROCHELIN ESTERASE-RELATED"/>
    <property type="match status" value="1"/>
</dbReference>
<reference evidence="1" key="1">
    <citation type="submission" date="2020-09" db="EMBL/GenBank/DDBJ databases">
        <title>Hoyosella lacisalsi sp. nov., a halotolerant actinobacterium isolated from soil of Lake Gudzhirganskoe.</title>
        <authorList>
            <person name="Yang Q."/>
            <person name="Guo P.Y."/>
            <person name="Liu S.W."/>
            <person name="Li F.N."/>
            <person name="Sun C.H."/>
        </authorList>
    </citation>
    <scope>NUCLEOTIDE SEQUENCE</scope>
    <source>
        <strain evidence="1">G463</strain>
    </source>
</reference>
<organism evidence="1 2">
    <name type="scientific">Lolliginicoccus lacisalsi</name>
    <dbReference type="NCBI Taxonomy" id="2742202"/>
    <lineage>
        <taxon>Bacteria</taxon>
        <taxon>Bacillati</taxon>
        <taxon>Actinomycetota</taxon>
        <taxon>Actinomycetes</taxon>
        <taxon>Mycobacteriales</taxon>
        <taxon>Hoyosellaceae</taxon>
        <taxon>Lolliginicoccus</taxon>
    </lineage>
</organism>
<dbReference type="GO" id="GO:0016747">
    <property type="term" value="F:acyltransferase activity, transferring groups other than amino-acyl groups"/>
    <property type="evidence" value="ECO:0007669"/>
    <property type="project" value="TreeGrafter"/>
</dbReference>
<dbReference type="AlphaFoldDB" id="A0A927JEK2"/>
<dbReference type="InterPro" id="IPR000801">
    <property type="entry name" value="Esterase-like"/>
</dbReference>
<dbReference type="Pfam" id="PF08310">
    <property type="entry name" value="LGFP"/>
    <property type="match status" value="4"/>
</dbReference>
<evidence type="ECO:0000313" key="1">
    <source>
        <dbReference type="EMBL" id="MBD8506937.1"/>
    </source>
</evidence>
<dbReference type="InterPro" id="IPR050583">
    <property type="entry name" value="Mycobacterial_A85_antigen"/>
</dbReference>
<dbReference type="RefSeq" id="WP_192039410.1">
    <property type="nucleotide sequence ID" value="NZ_JACYWE010000006.1"/>
</dbReference>
<comment type="caution">
    <text evidence="1">The sequence shown here is derived from an EMBL/GenBank/DDBJ whole genome shotgun (WGS) entry which is preliminary data.</text>
</comment>
<dbReference type="PANTHER" id="PTHR48098:SF1">
    <property type="entry name" value="DIACYLGLYCEROL ACYLTRANSFERASE_MYCOLYLTRANSFERASE AG85A"/>
    <property type="match status" value="1"/>
</dbReference>
<dbReference type="InterPro" id="IPR029058">
    <property type="entry name" value="AB_hydrolase_fold"/>
</dbReference>
<dbReference type="EMBL" id="JACYWE010000006">
    <property type="protein sequence ID" value="MBD8506937.1"/>
    <property type="molecule type" value="Genomic_DNA"/>
</dbReference>
<accession>A0A927JEK2</accession>